<dbReference type="SUPFAM" id="SSF52821">
    <property type="entry name" value="Rhodanese/Cell cycle control phosphatase"/>
    <property type="match status" value="1"/>
</dbReference>
<dbReference type="InterPro" id="IPR050229">
    <property type="entry name" value="GlpE_sulfurtransferase"/>
</dbReference>
<dbReference type="Pfam" id="PF00581">
    <property type="entry name" value="Rhodanese"/>
    <property type="match status" value="1"/>
</dbReference>
<dbReference type="Gene3D" id="3.40.250.10">
    <property type="entry name" value="Rhodanese-like domain"/>
    <property type="match status" value="1"/>
</dbReference>
<dbReference type="PANTHER" id="PTHR43031:SF1">
    <property type="entry name" value="PYRIDINE NUCLEOTIDE-DISULPHIDE OXIDOREDUCTASE"/>
    <property type="match status" value="1"/>
</dbReference>
<dbReference type="AlphaFoldDB" id="A0A2H1FIN3"/>
<dbReference type="OrthoDB" id="135517at2157"/>
<dbReference type="EMBL" id="LT841358">
    <property type="protein sequence ID" value="SMH72584.1"/>
    <property type="molecule type" value="Genomic_DNA"/>
</dbReference>
<dbReference type="InterPro" id="IPR001763">
    <property type="entry name" value="Rhodanese-like_dom"/>
</dbReference>
<feature type="domain" description="Rhodanese" evidence="1">
    <location>
        <begin position="13"/>
        <end position="97"/>
    </location>
</feature>
<dbReference type="PANTHER" id="PTHR43031">
    <property type="entry name" value="FAD-DEPENDENT OXIDOREDUCTASE"/>
    <property type="match status" value="1"/>
</dbReference>
<name>A0A2H1FIN3_9ARCH</name>
<dbReference type="RefSeq" id="WP_157928326.1">
    <property type="nucleotide sequence ID" value="NZ_LT841358.1"/>
</dbReference>
<evidence type="ECO:0000313" key="2">
    <source>
        <dbReference type="EMBL" id="SMH72584.1"/>
    </source>
</evidence>
<protein>
    <submittedName>
        <fullName evidence="2">Rhodanese domain-containing protein</fullName>
    </submittedName>
</protein>
<proteinExistence type="predicted"/>
<accession>A0A2H1FIN3</accession>
<dbReference type="SMART" id="SM00450">
    <property type="entry name" value="RHOD"/>
    <property type="match status" value="1"/>
</dbReference>
<evidence type="ECO:0000259" key="1">
    <source>
        <dbReference type="PROSITE" id="PS50206"/>
    </source>
</evidence>
<gene>
    <name evidence="2" type="ORF">NCS_30424</name>
</gene>
<sequence length="101" mass="11167">MADTISAEKLREQKDEFVIIDVRESDELAGRQIDGSINIPLGLVIRNARQGKLDHLKGKKIVCHCSAGYRGNIASEELCKCGIQAVNLEGGFEAWNKLNQK</sequence>
<keyword evidence="3" id="KW-1185">Reference proteome</keyword>
<dbReference type="Proteomes" id="UP000230607">
    <property type="component" value="Chromosome 1"/>
</dbReference>
<dbReference type="PROSITE" id="PS50206">
    <property type="entry name" value="RHODANESE_3"/>
    <property type="match status" value="1"/>
</dbReference>
<dbReference type="CDD" id="cd00158">
    <property type="entry name" value="RHOD"/>
    <property type="match status" value="1"/>
</dbReference>
<organism evidence="2 3">
    <name type="scientific">Candidatus Nitrosotalea okcheonensis</name>
    <dbReference type="NCBI Taxonomy" id="1903276"/>
    <lineage>
        <taxon>Archaea</taxon>
        <taxon>Nitrososphaerota</taxon>
        <taxon>Nitrososphaeria</taxon>
        <taxon>Nitrosotaleales</taxon>
        <taxon>Nitrosotaleaceae</taxon>
        <taxon>Nitrosotalea</taxon>
    </lineage>
</organism>
<reference evidence="3" key="1">
    <citation type="submission" date="2017-03" db="EMBL/GenBank/DDBJ databases">
        <authorList>
            <person name="Herbold C."/>
        </authorList>
    </citation>
    <scope>NUCLEOTIDE SEQUENCE [LARGE SCALE GENOMIC DNA]</scope>
</reference>
<dbReference type="InterPro" id="IPR036873">
    <property type="entry name" value="Rhodanese-like_dom_sf"/>
</dbReference>
<evidence type="ECO:0000313" key="3">
    <source>
        <dbReference type="Proteomes" id="UP000230607"/>
    </source>
</evidence>